<sequence>LRCENRVCIALYDPICGSNGRTYSNYCTLGVANACRLPGQSPIRELYRGECL</sequence>
<reference evidence="2 3" key="1">
    <citation type="submission" date="2023-11" db="EMBL/GenBank/DDBJ databases">
        <title>Halocaridina rubra genome assembly.</title>
        <authorList>
            <person name="Smith C."/>
        </authorList>
    </citation>
    <scope>NUCLEOTIDE SEQUENCE [LARGE SCALE GENOMIC DNA]</scope>
    <source>
        <strain evidence="2">EP-1</strain>
        <tissue evidence="2">Whole</tissue>
    </source>
</reference>
<organism evidence="2 3">
    <name type="scientific">Halocaridina rubra</name>
    <name type="common">Hawaiian red shrimp</name>
    <dbReference type="NCBI Taxonomy" id="373956"/>
    <lineage>
        <taxon>Eukaryota</taxon>
        <taxon>Metazoa</taxon>
        <taxon>Ecdysozoa</taxon>
        <taxon>Arthropoda</taxon>
        <taxon>Crustacea</taxon>
        <taxon>Multicrustacea</taxon>
        <taxon>Malacostraca</taxon>
        <taxon>Eumalacostraca</taxon>
        <taxon>Eucarida</taxon>
        <taxon>Decapoda</taxon>
        <taxon>Pleocyemata</taxon>
        <taxon>Caridea</taxon>
        <taxon>Atyoidea</taxon>
        <taxon>Atyidae</taxon>
        <taxon>Halocaridina</taxon>
    </lineage>
</organism>
<evidence type="ECO:0000313" key="2">
    <source>
        <dbReference type="EMBL" id="KAK7071491.1"/>
    </source>
</evidence>
<dbReference type="Gene3D" id="3.30.60.30">
    <property type="match status" value="1"/>
</dbReference>
<dbReference type="InterPro" id="IPR002350">
    <property type="entry name" value="Kazal_dom"/>
</dbReference>
<dbReference type="SUPFAM" id="SSF100895">
    <property type="entry name" value="Kazal-type serine protease inhibitors"/>
    <property type="match status" value="1"/>
</dbReference>
<dbReference type="SMART" id="SM00280">
    <property type="entry name" value="KAZAL"/>
    <property type="match status" value="1"/>
</dbReference>
<dbReference type="CDD" id="cd00104">
    <property type="entry name" value="KAZAL_FS"/>
    <property type="match status" value="1"/>
</dbReference>
<evidence type="ECO:0000259" key="1">
    <source>
        <dbReference type="PROSITE" id="PS51465"/>
    </source>
</evidence>
<name>A0AAN8WSF2_HALRR</name>
<feature type="non-terminal residue" evidence="2">
    <location>
        <position position="1"/>
    </location>
</feature>
<comment type="caution">
    <text evidence="2">The sequence shown here is derived from an EMBL/GenBank/DDBJ whole genome shotgun (WGS) entry which is preliminary data.</text>
</comment>
<dbReference type="Pfam" id="PF00050">
    <property type="entry name" value="Kazal_1"/>
    <property type="match status" value="1"/>
</dbReference>
<proteinExistence type="predicted"/>
<feature type="domain" description="Kazal-like" evidence="1">
    <location>
        <begin position="1"/>
        <end position="52"/>
    </location>
</feature>
<accession>A0AAN8WSF2</accession>
<dbReference type="EMBL" id="JAXCGZ010014442">
    <property type="protein sequence ID" value="KAK7071491.1"/>
    <property type="molecule type" value="Genomic_DNA"/>
</dbReference>
<dbReference type="PROSITE" id="PS51465">
    <property type="entry name" value="KAZAL_2"/>
    <property type="match status" value="1"/>
</dbReference>
<protein>
    <recommendedName>
        <fullName evidence="1">Kazal-like domain-containing protein</fullName>
    </recommendedName>
</protein>
<keyword evidence="3" id="KW-1185">Reference proteome</keyword>
<dbReference type="AlphaFoldDB" id="A0AAN8WSF2"/>
<gene>
    <name evidence="2" type="ORF">SK128_008795</name>
</gene>
<evidence type="ECO:0000313" key="3">
    <source>
        <dbReference type="Proteomes" id="UP001381693"/>
    </source>
</evidence>
<dbReference type="InterPro" id="IPR036058">
    <property type="entry name" value="Kazal_dom_sf"/>
</dbReference>
<dbReference type="Proteomes" id="UP001381693">
    <property type="component" value="Unassembled WGS sequence"/>
</dbReference>